<evidence type="ECO:0000256" key="5">
    <source>
        <dbReference type="SAM" id="MobiDB-lite"/>
    </source>
</evidence>
<dbReference type="EMBL" id="JAVRJZ010000009">
    <property type="protein sequence ID" value="KAK2718766.1"/>
    <property type="molecule type" value="Genomic_DNA"/>
</dbReference>
<keyword evidence="3 4" id="KW-0175">Coiled coil</keyword>
<dbReference type="PANTHER" id="PTHR46079">
    <property type="entry name" value="FERM DOMAIN-CONTAINING PROTEIN 4"/>
    <property type="match status" value="1"/>
</dbReference>
<sequence length="782" mass="87921">MCADFPNLTHKKLKVACPRAKDNELKWLKSDVKIGKYIVEIIEIEIEETEAEKAARLEMINALRMRKESLELKLKEKLEKLKEFCLKEAEITGEMPPELPLNPGETVPQIRRRIGTALAIPENLIMKAKAKEDEAITSLELQVELQKKITAAALRLSEESSTRRGVRRHRKQTYLQAVTKLNSLEVQLRDLKIAQLMANQSSPLPPNSPLVTRMTLVPTGQQRNANTAKDGPLSPVMVRSRNPISAPNSPIKQRFVSNTQMSGPIYGPTLVQPSFPAYALHSPLVGVDPAAAVGAYNVPQQRASHDFPPSQISDDIELAGMKRLVLQRDHHTVPYTVHSPVVTSSLDASWDFGNDTTKQIEHLPQPTGAILRQQSAMEYRVAYMRTGSSVCDEHWLDVSRSSLPHLPPTPSYTIPIVDIVDSASIGPRYRSWENVTKSAQEGLNQLHSMGFISNSGSFENSVSHSRSYSTMSDSRSDHVTSCVKNGRTEPADNSIAGKEKVWYETCVYSPVISRKKLSKTQSIDQPSSNNVYPMDNLNTQFANVNLIDRAAERRLTESVVPFESPKNQTVIQPATIQPYREISKPFEMSDFYKYSTKFKKQRRTHFLKYLNLKNVNWEMTSVDSCKLASKAARELTGLFCIHKPSGITTGRLKYKILHKLSHELSTKFKPQVPRQYFQIVPQPQLSSVSEHLRVKTIENTVTENLQDVENTRIPLAEVTPNSSDLVMHTDYNVVVRPNFADLPIVSGDPVLPEDFKFGSLKYLGFNTSGLLRKLVHLIIVEE</sequence>
<evidence type="ECO:0000256" key="4">
    <source>
        <dbReference type="SAM" id="Coils"/>
    </source>
</evidence>
<reference evidence="7" key="1">
    <citation type="submission" date="2023-07" db="EMBL/GenBank/DDBJ databases">
        <title>Chromosome-level genome assembly of Artemia franciscana.</title>
        <authorList>
            <person name="Jo E."/>
        </authorList>
    </citation>
    <scope>NUCLEOTIDE SEQUENCE</scope>
    <source>
        <tissue evidence="7">Whole body</tissue>
    </source>
</reference>
<organism evidence="7 8">
    <name type="scientific">Artemia franciscana</name>
    <name type="common">Brine shrimp</name>
    <name type="synonym">Artemia sanfranciscana</name>
    <dbReference type="NCBI Taxonomy" id="6661"/>
    <lineage>
        <taxon>Eukaryota</taxon>
        <taxon>Metazoa</taxon>
        <taxon>Ecdysozoa</taxon>
        <taxon>Arthropoda</taxon>
        <taxon>Crustacea</taxon>
        <taxon>Branchiopoda</taxon>
        <taxon>Anostraca</taxon>
        <taxon>Artemiidae</taxon>
        <taxon>Artemia</taxon>
    </lineage>
</organism>
<protein>
    <recommendedName>
        <fullName evidence="6">Cytohesin Ubiquitin Protein Inducing domain-containing protein</fullName>
    </recommendedName>
</protein>
<name>A0AA88LAZ9_ARTSF</name>
<evidence type="ECO:0000313" key="7">
    <source>
        <dbReference type="EMBL" id="KAK2718766.1"/>
    </source>
</evidence>
<feature type="coiled-coil region" evidence="4">
    <location>
        <begin position="60"/>
        <end position="87"/>
    </location>
</feature>
<proteinExistence type="predicted"/>
<evidence type="ECO:0000256" key="1">
    <source>
        <dbReference type="ARBA" id="ARBA00004496"/>
    </source>
</evidence>
<keyword evidence="8" id="KW-1185">Reference proteome</keyword>
<comment type="caution">
    <text evidence="7">The sequence shown here is derived from an EMBL/GenBank/DDBJ whole genome shotgun (WGS) entry which is preliminary data.</text>
</comment>
<accession>A0AA88LAZ9</accession>
<dbReference type="GO" id="GO:0090162">
    <property type="term" value="P:establishment of epithelial cell polarity"/>
    <property type="evidence" value="ECO:0007669"/>
    <property type="project" value="InterPro"/>
</dbReference>
<dbReference type="Pfam" id="PF11819">
    <property type="entry name" value="CUPID"/>
    <property type="match status" value="1"/>
</dbReference>
<evidence type="ECO:0000256" key="2">
    <source>
        <dbReference type="ARBA" id="ARBA00022490"/>
    </source>
</evidence>
<evidence type="ECO:0000256" key="3">
    <source>
        <dbReference type="ARBA" id="ARBA00023054"/>
    </source>
</evidence>
<dbReference type="InterPro" id="IPR021774">
    <property type="entry name" value="CUPID"/>
</dbReference>
<dbReference type="InterPro" id="IPR047176">
    <property type="entry name" value="FRMD4A/B"/>
</dbReference>
<comment type="subcellular location">
    <subcellularLocation>
        <location evidence="1">Cytoplasm</location>
    </subcellularLocation>
</comment>
<dbReference type="GO" id="GO:0005737">
    <property type="term" value="C:cytoplasm"/>
    <property type="evidence" value="ECO:0007669"/>
    <property type="project" value="UniProtKB-SubCell"/>
</dbReference>
<dbReference type="AlphaFoldDB" id="A0AA88LAZ9"/>
<feature type="domain" description="Cytohesin Ubiquitin Protein Inducing" evidence="6">
    <location>
        <begin position="47"/>
        <end position="160"/>
    </location>
</feature>
<feature type="compositionally biased region" description="Low complexity" evidence="5">
    <location>
        <begin position="464"/>
        <end position="473"/>
    </location>
</feature>
<feature type="region of interest" description="Disordered" evidence="5">
    <location>
        <begin position="464"/>
        <end position="485"/>
    </location>
</feature>
<gene>
    <name evidence="7" type="ORF">QYM36_005940</name>
</gene>
<dbReference type="PANTHER" id="PTHR46079:SF2">
    <property type="entry name" value="FERM DOMAIN-CONTAINING PROTEIN"/>
    <property type="match status" value="1"/>
</dbReference>
<evidence type="ECO:0000313" key="8">
    <source>
        <dbReference type="Proteomes" id="UP001187531"/>
    </source>
</evidence>
<dbReference type="Proteomes" id="UP001187531">
    <property type="component" value="Unassembled WGS sequence"/>
</dbReference>
<keyword evidence="2" id="KW-0963">Cytoplasm</keyword>
<evidence type="ECO:0000259" key="6">
    <source>
        <dbReference type="Pfam" id="PF11819"/>
    </source>
</evidence>